<proteinExistence type="predicted"/>
<accession>A0A6N3SVH4</accession>
<dbReference type="SUPFAM" id="SSF51126">
    <property type="entry name" value="Pectin lyase-like"/>
    <property type="match status" value="1"/>
</dbReference>
<dbReference type="AlphaFoldDB" id="A0A0D6NK19"/>
<protein>
    <recommendedName>
        <fullName evidence="3">Pectate lyase superfamily protein domain-containing protein</fullName>
    </recommendedName>
</protein>
<dbReference type="Proteomes" id="UP000032670">
    <property type="component" value="Unassembled WGS sequence"/>
</dbReference>
<evidence type="ECO:0000313" key="1">
    <source>
        <dbReference type="EMBL" id="GAN65943.1"/>
    </source>
</evidence>
<name>A0A0D6NK19_9PROT</name>
<keyword evidence="2" id="KW-1185">Reference proteome</keyword>
<evidence type="ECO:0008006" key="3">
    <source>
        <dbReference type="Google" id="ProtNLM"/>
    </source>
</evidence>
<reference evidence="1 2" key="1">
    <citation type="submission" date="2012-11" db="EMBL/GenBank/DDBJ databases">
        <title>Whole genome sequence of Acetobacter orientalis 21F-2.</title>
        <authorList>
            <person name="Azuma Y."/>
            <person name="Higashiura N."/>
            <person name="Hirakawa H."/>
            <person name="Matsushita K."/>
        </authorList>
    </citation>
    <scope>NUCLEOTIDE SEQUENCE [LARGE SCALE GENOMIC DNA]</scope>
    <source>
        <strain evidence="1 2">21F-2</strain>
    </source>
</reference>
<dbReference type="GeneID" id="76204100"/>
<comment type="caution">
    <text evidence="1">The sequence shown here is derived from an EMBL/GenBank/DDBJ whole genome shotgun (WGS) entry which is preliminary data.</text>
</comment>
<organism evidence="1 2">
    <name type="scientific">Acetobacter orientalis</name>
    <dbReference type="NCBI Taxonomy" id="146474"/>
    <lineage>
        <taxon>Bacteria</taxon>
        <taxon>Pseudomonadati</taxon>
        <taxon>Pseudomonadota</taxon>
        <taxon>Alphaproteobacteria</taxon>
        <taxon>Acetobacterales</taxon>
        <taxon>Acetobacteraceae</taxon>
        <taxon>Acetobacter</taxon>
    </lineage>
</organism>
<gene>
    <name evidence="1" type="ORF">Abor_014_108</name>
</gene>
<evidence type="ECO:0000313" key="2">
    <source>
        <dbReference type="Proteomes" id="UP000032670"/>
    </source>
</evidence>
<dbReference type="RefSeq" id="WP_048840984.1">
    <property type="nucleotide sequence ID" value="NZ_BAMX01000014.1"/>
</dbReference>
<dbReference type="InterPro" id="IPR012334">
    <property type="entry name" value="Pectin_lyas_fold"/>
</dbReference>
<dbReference type="Gene3D" id="2.160.20.10">
    <property type="entry name" value="Single-stranded right-handed beta-helix, Pectin lyase-like"/>
    <property type="match status" value="1"/>
</dbReference>
<dbReference type="InterPro" id="IPR011050">
    <property type="entry name" value="Pectin_lyase_fold/virulence"/>
</dbReference>
<accession>A0A0D6NK19</accession>
<dbReference type="STRING" id="1231341.Abor_014_108"/>
<dbReference type="EMBL" id="BAMX01000014">
    <property type="protein sequence ID" value="GAN65943.1"/>
    <property type="molecule type" value="Genomic_DNA"/>
</dbReference>
<sequence>MKRQWFSYILSVLTILPLSFLCLEHEKPSQSKLTDNTQFKPDWSVLNFGAQCDGKTDDTKAFRQALLQSQLTHPKHTGILHIPGSVCKISGTIEIPPHVVLQGEGRFSTVLFVDATEGTLLRIGGAGGSIKDLDIKYSHPPQKGIAIDAASTKPMLAQIINVMIENPYIGIDLSGNSIDVDHIRINGSSYIGVRIGHQTQHADTVDPRVTNSTIASTNTALAGMLIEDAGGLYLENNDVLYGKIGTYFSAGDNQQILWTFANNTVLADTSIDVGLRIDARYKNSIIKGLNFSNSWSSNIQNGPGIAQYNMNNSDESLFNFSNMRVFTVGQDAFHFQGSLVGLSLQNNVMCGNNKNSTSIYIGNNMKDYNISDNNLSYHCGGWNYNNSTGITILENSENGIIKYNNFSGIPFPINLKNKNMSKNLIFRDNIQK</sequence>